<evidence type="ECO:0000256" key="2">
    <source>
        <dbReference type="HAMAP-Rule" id="MF_00048"/>
    </source>
</evidence>
<dbReference type="NCBIfam" id="TIGR00252">
    <property type="entry name" value="YraN family protein"/>
    <property type="match status" value="1"/>
</dbReference>
<evidence type="ECO:0000256" key="3">
    <source>
        <dbReference type="SAM" id="MobiDB-lite"/>
    </source>
</evidence>
<dbReference type="Proteomes" id="UP000321548">
    <property type="component" value="Unassembled WGS sequence"/>
</dbReference>
<feature type="region of interest" description="Disordered" evidence="3">
    <location>
        <begin position="1"/>
        <end position="35"/>
    </location>
</feature>
<organism evidence="4 5">
    <name type="scientific">Zeimonas arvi</name>
    <dbReference type="NCBI Taxonomy" id="2498847"/>
    <lineage>
        <taxon>Bacteria</taxon>
        <taxon>Pseudomonadati</taxon>
        <taxon>Pseudomonadota</taxon>
        <taxon>Betaproteobacteria</taxon>
        <taxon>Burkholderiales</taxon>
        <taxon>Burkholderiaceae</taxon>
        <taxon>Zeimonas</taxon>
    </lineage>
</organism>
<dbReference type="EMBL" id="VDUY01000006">
    <property type="protein sequence ID" value="TXL64175.1"/>
    <property type="molecule type" value="Genomic_DNA"/>
</dbReference>
<dbReference type="PANTHER" id="PTHR34039:SF1">
    <property type="entry name" value="UPF0102 PROTEIN YRAN"/>
    <property type="match status" value="1"/>
</dbReference>
<evidence type="ECO:0000313" key="5">
    <source>
        <dbReference type="Proteomes" id="UP000321548"/>
    </source>
</evidence>
<dbReference type="InterPro" id="IPR011335">
    <property type="entry name" value="Restrct_endonuc-II-like"/>
</dbReference>
<evidence type="ECO:0000313" key="4">
    <source>
        <dbReference type="EMBL" id="TXL64175.1"/>
    </source>
</evidence>
<name>A0A5C8NR02_9BURK</name>
<protein>
    <recommendedName>
        <fullName evidence="2">UPF0102 protein FHP08_14630</fullName>
    </recommendedName>
</protein>
<dbReference type="InterPro" id="IPR011856">
    <property type="entry name" value="tRNA_endonuc-like_dom_sf"/>
</dbReference>
<dbReference type="Gene3D" id="3.40.1350.10">
    <property type="match status" value="1"/>
</dbReference>
<feature type="compositionally biased region" description="Pro residues" evidence="3">
    <location>
        <begin position="1"/>
        <end position="10"/>
    </location>
</feature>
<dbReference type="AlphaFoldDB" id="A0A5C8NR02"/>
<comment type="caution">
    <text evidence="4">The sequence shown here is derived from an EMBL/GenBank/DDBJ whole genome shotgun (WGS) entry which is preliminary data.</text>
</comment>
<keyword evidence="5" id="KW-1185">Reference proteome</keyword>
<dbReference type="NCBIfam" id="NF009150">
    <property type="entry name" value="PRK12497.1-3"/>
    <property type="match status" value="1"/>
</dbReference>
<dbReference type="InterPro" id="IPR003509">
    <property type="entry name" value="UPF0102_YraN-like"/>
</dbReference>
<comment type="similarity">
    <text evidence="1 2">Belongs to the UPF0102 family.</text>
</comment>
<evidence type="ECO:0000256" key="1">
    <source>
        <dbReference type="ARBA" id="ARBA00006738"/>
    </source>
</evidence>
<gene>
    <name evidence="4" type="ORF">FHP08_14630</name>
</gene>
<dbReference type="HAMAP" id="MF_00048">
    <property type="entry name" value="UPF0102"/>
    <property type="match status" value="1"/>
</dbReference>
<dbReference type="Pfam" id="PF02021">
    <property type="entry name" value="UPF0102"/>
    <property type="match status" value="1"/>
</dbReference>
<dbReference type="PANTHER" id="PTHR34039">
    <property type="entry name" value="UPF0102 PROTEIN YRAN"/>
    <property type="match status" value="1"/>
</dbReference>
<reference evidence="4 5" key="1">
    <citation type="submission" date="2019-06" db="EMBL/GenBank/DDBJ databases">
        <title>Quisquiliibacterium sp. nov., isolated from a maize field.</title>
        <authorList>
            <person name="Lin S.-Y."/>
            <person name="Tsai C.-F."/>
            <person name="Young C.-C."/>
        </authorList>
    </citation>
    <scope>NUCLEOTIDE SEQUENCE [LARGE SCALE GENOMIC DNA]</scope>
    <source>
        <strain evidence="4 5">CC-CFT501</strain>
    </source>
</reference>
<dbReference type="OrthoDB" id="9794876at2"/>
<sequence>MAPARPPPADRPGATRPQGGPASVKRSPTQRSGDAAEARALEFLAGQGLLPVARNVSSKLGEIDLIMRDRDELVFVEVRARARADYGGAAASVGWAKQQRLRREAQRWLSSTYGDRWPACRFDVCAVQPGGIDWIRGAF</sequence>
<proteinExistence type="inferred from homology"/>
<dbReference type="GO" id="GO:0003676">
    <property type="term" value="F:nucleic acid binding"/>
    <property type="evidence" value="ECO:0007669"/>
    <property type="project" value="InterPro"/>
</dbReference>
<dbReference type="SUPFAM" id="SSF52980">
    <property type="entry name" value="Restriction endonuclease-like"/>
    <property type="match status" value="1"/>
</dbReference>
<accession>A0A5C8NR02</accession>